<dbReference type="Proteomes" id="UP000499080">
    <property type="component" value="Unassembled WGS sequence"/>
</dbReference>
<proteinExistence type="predicted"/>
<keyword evidence="2" id="KW-1185">Reference proteome</keyword>
<gene>
    <name evidence="1" type="ORF">AVEN_15282_1</name>
</gene>
<comment type="caution">
    <text evidence="1">The sequence shown here is derived from an EMBL/GenBank/DDBJ whole genome shotgun (WGS) entry which is preliminary data.</text>
</comment>
<evidence type="ECO:0000313" key="1">
    <source>
        <dbReference type="EMBL" id="GBN24082.1"/>
    </source>
</evidence>
<dbReference type="AlphaFoldDB" id="A0A4Y2MBV3"/>
<reference evidence="1 2" key="1">
    <citation type="journal article" date="2019" name="Sci. Rep.">
        <title>Orb-weaving spider Araneus ventricosus genome elucidates the spidroin gene catalogue.</title>
        <authorList>
            <person name="Kono N."/>
            <person name="Nakamura H."/>
            <person name="Ohtoshi R."/>
            <person name="Moran D.A.P."/>
            <person name="Shinohara A."/>
            <person name="Yoshida Y."/>
            <person name="Fujiwara M."/>
            <person name="Mori M."/>
            <person name="Tomita M."/>
            <person name="Arakawa K."/>
        </authorList>
    </citation>
    <scope>NUCLEOTIDE SEQUENCE [LARGE SCALE GENOMIC DNA]</scope>
</reference>
<name>A0A4Y2MBV3_ARAVE</name>
<evidence type="ECO:0000313" key="2">
    <source>
        <dbReference type="Proteomes" id="UP000499080"/>
    </source>
</evidence>
<accession>A0A4Y2MBV3</accession>
<dbReference type="EMBL" id="BGPR01007076">
    <property type="protein sequence ID" value="GBN24082.1"/>
    <property type="molecule type" value="Genomic_DNA"/>
</dbReference>
<organism evidence="1 2">
    <name type="scientific">Araneus ventricosus</name>
    <name type="common">Orbweaver spider</name>
    <name type="synonym">Epeira ventricosa</name>
    <dbReference type="NCBI Taxonomy" id="182803"/>
    <lineage>
        <taxon>Eukaryota</taxon>
        <taxon>Metazoa</taxon>
        <taxon>Ecdysozoa</taxon>
        <taxon>Arthropoda</taxon>
        <taxon>Chelicerata</taxon>
        <taxon>Arachnida</taxon>
        <taxon>Araneae</taxon>
        <taxon>Araneomorphae</taxon>
        <taxon>Entelegynae</taxon>
        <taxon>Araneoidea</taxon>
        <taxon>Araneidae</taxon>
        <taxon>Araneus</taxon>
    </lineage>
</organism>
<sequence length="103" mass="11223">MHLCSVCVHSRSNGGEFQTKTLRDDAIWEGFVGPFLQPLSPSDLGGPVTFSVGKFAGAFQDLTPDLVTFLLYHLVFVDVDVTSTDMLPLVLDCLYEDHSTVGS</sequence>
<protein>
    <submittedName>
        <fullName evidence="1">Uncharacterized protein</fullName>
    </submittedName>
</protein>